<feature type="repeat" description="TPR" evidence="1">
    <location>
        <begin position="777"/>
        <end position="810"/>
    </location>
</feature>
<dbReference type="PROSITE" id="PS50005">
    <property type="entry name" value="TPR"/>
    <property type="match status" value="1"/>
</dbReference>
<dbReference type="EMBL" id="CP036200">
    <property type="protein sequence ID" value="QBF84015.1"/>
    <property type="molecule type" value="Genomic_DNA"/>
</dbReference>
<keyword evidence="1" id="KW-0802">TPR repeat</keyword>
<dbReference type="InterPro" id="IPR019734">
    <property type="entry name" value="TPR_rpt"/>
</dbReference>
<dbReference type="OrthoDB" id="9146744at2"/>
<dbReference type="Pfam" id="PF01973">
    <property type="entry name" value="MptE-like"/>
    <property type="match status" value="1"/>
</dbReference>
<dbReference type="InterPro" id="IPR002826">
    <property type="entry name" value="MptE-like"/>
</dbReference>
<dbReference type="PANTHER" id="PTHR41786">
    <property type="entry name" value="MOTILITY ACCESSORY FACTOR MAF"/>
    <property type="match status" value="1"/>
</dbReference>
<dbReference type="PANTHER" id="PTHR41786:SF1">
    <property type="entry name" value="6-HYDROXYMETHYLPTERIN DIPHOSPHOKINASE MPTE-LIKE DOMAIN-CONTAINING PROTEIN"/>
    <property type="match status" value="1"/>
</dbReference>
<dbReference type="Gene3D" id="1.25.40.10">
    <property type="entry name" value="Tetratricopeptide repeat domain"/>
    <property type="match status" value="1"/>
</dbReference>
<sequence length="823" mass="93059">MQSSISEITNEFAISQYDEGYLTSVNRRTFEKIDSASLYSEMFAGEFTKTHQLHIVVGMDSGLLVNYLLNQTLADGSKYVFVELQDVLDLLNVEIPESHAKKVQVLSLAQFEQQVSQGAYSIFITKSKFSVHRSSAVKGNHLQSYSQLNAAVEKLVQHEFFEQTTHFNQKMFVKTQLRNLPDNLQPVSVLKDKFRGKTCVVLGGGPSLDLHLDWLLQNRDNLIVFAVSRLTGKLNKLGIQADIIVSVDPQPENFDVNKDLMQLTPNALLVYSYHLETRMVGQWSGAALYTGNRLPWSELDADNTLSMGPTVTNSAVEVAVDMGFEQIVLLGVDFCHSQSGATHTKGTFGSSLGPQLGQMFEWVETYSGEMAETPMQLVSAIAGLEESVASYSNVRVVNIAKDAAKVKGVDYQAPESIKIASIDQGLRDIVNPKHYKLSFEQRQPLLQALSNELIQTKTDFNKLIPLLDDARKLTEKMRTASEQDLVKLFAKLDKVEDKINSGFSTLGSVCKFYGYYEFSQFFSTQQNDERSQQDVIVSLVKYYKAFEIIAKDLLALVKDSLERVSLRIDEGAPNVDVEQLVEKWRKFDLIGRSTIWKQTFSERYQSLPAAQQELVDECEFDYQAHFTQLASPKAPDKAPFIDNAFHKLNLLNQNRHELGVSKMVQYTEPYIDTGEDIRRLHFLASSYLQVFQGKTQQALEAILNIPIEQMQELELKQAISLLLQFNRLDDAAKLLNLVCDFSDEYLPKYAKVLQLSGRYQEALNAYVSYLEKSPNSISVQLELSHFLYQLGEVNYALEYVEQVLKLEPENATALEYKKVMLQA</sequence>
<evidence type="ECO:0000313" key="3">
    <source>
        <dbReference type="EMBL" id="QBF84015.1"/>
    </source>
</evidence>
<dbReference type="RefSeq" id="WP_130601703.1">
    <property type="nucleotide sequence ID" value="NZ_CP036200.1"/>
</dbReference>
<organism evidence="3 4">
    <name type="scientific">Shewanella maritima</name>
    <dbReference type="NCBI Taxonomy" id="2520507"/>
    <lineage>
        <taxon>Bacteria</taxon>
        <taxon>Pseudomonadati</taxon>
        <taxon>Pseudomonadota</taxon>
        <taxon>Gammaproteobacteria</taxon>
        <taxon>Alteromonadales</taxon>
        <taxon>Shewanellaceae</taxon>
        <taxon>Shewanella</taxon>
    </lineage>
</organism>
<evidence type="ECO:0000313" key="4">
    <source>
        <dbReference type="Proteomes" id="UP000291106"/>
    </source>
</evidence>
<proteinExistence type="predicted"/>
<evidence type="ECO:0000256" key="1">
    <source>
        <dbReference type="PROSITE-ProRule" id="PRU00339"/>
    </source>
</evidence>
<reference evidence="3 4" key="1">
    <citation type="submission" date="2019-02" db="EMBL/GenBank/DDBJ databases">
        <title>Shewanella sp. D4-2 isolated from Dokdo Island.</title>
        <authorList>
            <person name="Baek K."/>
        </authorList>
    </citation>
    <scope>NUCLEOTIDE SEQUENCE [LARGE SCALE GENOMIC DNA]</scope>
    <source>
        <strain evidence="3 4">D4-2</strain>
    </source>
</reference>
<dbReference type="Proteomes" id="UP000291106">
    <property type="component" value="Chromosome"/>
</dbReference>
<accession>A0A411PKH4</accession>
<gene>
    <name evidence="3" type="ORF">EXU30_16050</name>
</gene>
<keyword evidence="4" id="KW-1185">Reference proteome</keyword>
<protein>
    <submittedName>
        <fullName evidence="3">DUF115 domain-containing protein</fullName>
    </submittedName>
</protein>
<dbReference type="KEGG" id="smai:EXU30_16050"/>
<dbReference type="AlphaFoldDB" id="A0A411PKH4"/>
<evidence type="ECO:0000259" key="2">
    <source>
        <dbReference type="Pfam" id="PF01973"/>
    </source>
</evidence>
<dbReference type="Pfam" id="PF14559">
    <property type="entry name" value="TPR_19"/>
    <property type="match status" value="1"/>
</dbReference>
<dbReference type="SUPFAM" id="SSF48452">
    <property type="entry name" value="TPR-like"/>
    <property type="match status" value="1"/>
</dbReference>
<name>A0A411PKH4_9GAMM</name>
<feature type="domain" description="6-hydroxymethylpterin diphosphokinase MptE-like" evidence="2">
    <location>
        <begin position="174"/>
        <end position="338"/>
    </location>
</feature>
<dbReference type="InterPro" id="IPR011990">
    <property type="entry name" value="TPR-like_helical_dom_sf"/>
</dbReference>